<dbReference type="PANTHER" id="PTHR42038:SF2">
    <property type="entry name" value="TERPENE CYCLASE AUSL"/>
    <property type="match status" value="1"/>
</dbReference>
<reference evidence="9" key="1">
    <citation type="journal article" date="2012" name="Mol. Plant Microbe Interact.">
        <title>A highly conserved effector in Fusarium oxysporum is required for full virulence on Arabidopsis.</title>
        <authorList>
            <person name="Thatcher L.F."/>
            <person name="Gardiner D.M."/>
            <person name="Kazan K."/>
            <person name="Manners J."/>
        </authorList>
    </citation>
    <scope>NUCLEOTIDE SEQUENCE [LARGE SCALE GENOMIC DNA]</scope>
    <source>
        <strain evidence="9">Fo5176</strain>
    </source>
</reference>
<dbReference type="PaxDb" id="5507-FOXG_13749P0"/>
<feature type="region of interest" description="Disordered" evidence="7">
    <location>
        <begin position="267"/>
        <end position="291"/>
    </location>
</feature>
<evidence type="ECO:0000256" key="6">
    <source>
        <dbReference type="ARBA" id="ARBA00023136"/>
    </source>
</evidence>
<feature type="transmembrane region" description="Helical" evidence="8">
    <location>
        <begin position="192"/>
        <end position="215"/>
    </location>
</feature>
<feature type="transmembrane region" description="Helical" evidence="8">
    <location>
        <begin position="159"/>
        <end position="180"/>
    </location>
</feature>
<evidence type="ECO:0000256" key="5">
    <source>
        <dbReference type="ARBA" id="ARBA00022989"/>
    </source>
</evidence>
<dbReference type="Pfam" id="PF25129">
    <property type="entry name" value="Pyr4-TMTC"/>
    <property type="match status" value="1"/>
</dbReference>
<evidence type="ECO:0000256" key="3">
    <source>
        <dbReference type="ARBA" id="ARBA00006757"/>
    </source>
</evidence>
<comment type="pathway">
    <text evidence="2">Secondary metabolite biosynthesis.</text>
</comment>
<dbReference type="GO" id="GO:0016829">
    <property type="term" value="F:lyase activity"/>
    <property type="evidence" value="ECO:0007669"/>
    <property type="project" value="InterPro"/>
</dbReference>
<organism evidence="9">
    <name type="scientific">Fusarium oxysporum (strain Fo5176)</name>
    <name type="common">Fusarium vascular wilt</name>
    <dbReference type="NCBI Taxonomy" id="660025"/>
    <lineage>
        <taxon>Eukaryota</taxon>
        <taxon>Fungi</taxon>
        <taxon>Dikarya</taxon>
        <taxon>Ascomycota</taxon>
        <taxon>Pezizomycotina</taxon>
        <taxon>Sordariomycetes</taxon>
        <taxon>Hypocreomycetidae</taxon>
        <taxon>Hypocreales</taxon>
        <taxon>Nectriaceae</taxon>
        <taxon>Fusarium</taxon>
        <taxon>Fusarium oxysporum species complex</taxon>
    </lineage>
</organism>
<keyword evidence="4 8" id="KW-0812">Transmembrane</keyword>
<evidence type="ECO:0000256" key="1">
    <source>
        <dbReference type="ARBA" id="ARBA00004141"/>
    </source>
</evidence>
<feature type="region of interest" description="Disordered" evidence="7">
    <location>
        <begin position="313"/>
        <end position="333"/>
    </location>
</feature>
<evidence type="ECO:0000256" key="2">
    <source>
        <dbReference type="ARBA" id="ARBA00005179"/>
    </source>
</evidence>
<feature type="transmembrane region" description="Helical" evidence="8">
    <location>
        <begin position="49"/>
        <end position="67"/>
    </location>
</feature>
<evidence type="ECO:0000313" key="9">
    <source>
        <dbReference type="EMBL" id="EGU76807.1"/>
    </source>
</evidence>
<comment type="subcellular location">
    <subcellularLocation>
        <location evidence="1">Membrane</location>
        <topology evidence="1">Multi-pass membrane protein</topology>
    </subcellularLocation>
</comment>
<feature type="transmembrane region" description="Helical" evidence="8">
    <location>
        <begin position="73"/>
        <end position="93"/>
    </location>
</feature>
<gene>
    <name evidence="9" type="ORF">FOXB_12704</name>
</gene>
<sequence>MGSSDIPPPSAPPWLVPASTACLSLGITFWLIAYILMIRRSLATHATPAPLVALGLNLGWEVVYAFGVCEAPIETYGFMLWLLLDIVVLYATLKTAPRSFASSPLIANNVALLLFLVFVAGVVGNGLFVWWWLKEPHRGYGIKWGKNWKGLEARDTTELAYWSAGVAQMIFSVSALAMLLQRGHSGGQSYAIWFCRFVGTVMGLPVSCGLMWWYWPEAHGFVFHPLGIFITGTSVICDLAYPFLLAYVRTREKVLPDGSLVDGRLEAETEKKQHEASRHGNGKPPAEGQQDRRLLAISDVHRKLEANPSLSPRDAIKYLQSPPQGASHARYHL</sequence>
<feature type="transmembrane region" description="Helical" evidence="8">
    <location>
        <begin position="105"/>
        <end position="133"/>
    </location>
</feature>
<dbReference type="AlphaFoldDB" id="F9G222"/>
<feature type="compositionally biased region" description="Basic and acidic residues" evidence="7">
    <location>
        <begin position="267"/>
        <end position="278"/>
    </location>
</feature>
<proteinExistence type="inferred from homology"/>
<evidence type="ECO:0000256" key="7">
    <source>
        <dbReference type="SAM" id="MobiDB-lite"/>
    </source>
</evidence>
<evidence type="ECO:0000256" key="4">
    <source>
        <dbReference type="ARBA" id="ARBA00022692"/>
    </source>
</evidence>
<feature type="transmembrane region" description="Helical" evidence="8">
    <location>
        <begin position="14"/>
        <end position="37"/>
    </location>
</feature>
<feature type="transmembrane region" description="Helical" evidence="8">
    <location>
        <begin position="221"/>
        <end position="244"/>
    </location>
</feature>
<protein>
    <submittedName>
        <fullName evidence="9">Uncharacterized protein</fullName>
    </submittedName>
</protein>
<keyword evidence="5 8" id="KW-1133">Transmembrane helix</keyword>
<comment type="caution">
    <text evidence="9">The sequence shown here is derived from an EMBL/GenBank/DDBJ whole genome shotgun (WGS) entry which is preliminary data.</text>
</comment>
<dbReference type="OrthoDB" id="5294024at2759"/>
<dbReference type="PANTHER" id="PTHR42038">
    <property type="match status" value="1"/>
</dbReference>
<comment type="similarity">
    <text evidence="3">Belongs to the paxB family.</text>
</comment>
<name>F9G222_FUSOF</name>
<accession>F9G222</accession>
<dbReference type="InterPro" id="IPR039020">
    <property type="entry name" value="PaxB-like"/>
</dbReference>
<dbReference type="EMBL" id="AFQF01003174">
    <property type="protein sequence ID" value="EGU76807.1"/>
    <property type="molecule type" value="Genomic_DNA"/>
</dbReference>
<evidence type="ECO:0000256" key="8">
    <source>
        <dbReference type="SAM" id="Phobius"/>
    </source>
</evidence>
<dbReference type="GO" id="GO:0016020">
    <property type="term" value="C:membrane"/>
    <property type="evidence" value="ECO:0007669"/>
    <property type="project" value="UniProtKB-SubCell"/>
</dbReference>
<keyword evidence="6 8" id="KW-0472">Membrane</keyword>